<comment type="similarity">
    <text evidence="1">Belongs to the RelE toxin family.</text>
</comment>
<dbReference type="OrthoDB" id="9798046at2"/>
<evidence type="ECO:0000256" key="2">
    <source>
        <dbReference type="ARBA" id="ARBA00022649"/>
    </source>
</evidence>
<dbReference type="Gene3D" id="3.30.2310.20">
    <property type="entry name" value="RelE-like"/>
    <property type="match status" value="1"/>
</dbReference>
<dbReference type="InterPro" id="IPR035093">
    <property type="entry name" value="RelE/ParE_toxin_dom_sf"/>
</dbReference>
<dbReference type="InterPro" id="IPR051803">
    <property type="entry name" value="TA_system_RelE-like_toxin"/>
</dbReference>
<dbReference type="PANTHER" id="PTHR33755:SF6">
    <property type="entry name" value="PLASMID STABILIZATION SYSTEM PROTEIN"/>
    <property type="match status" value="1"/>
</dbReference>
<name>A0A4R3UG70_ROSSA</name>
<dbReference type="Pfam" id="PF05016">
    <property type="entry name" value="ParE_toxin"/>
    <property type="match status" value="1"/>
</dbReference>
<dbReference type="PANTHER" id="PTHR33755">
    <property type="entry name" value="TOXIN PARE1-RELATED"/>
    <property type="match status" value="1"/>
</dbReference>
<gene>
    <name evidence="3" type="ORF">EV671_104513</name>
</gene>
<keyword evidence="2" id="KW-1277">Toxin-antitoxin system</keyword>
<dbReference type="EMBL" id="SMBU01000045">
    <property type="protein sequence ID" value="TCU86859.1"/>
    <property type="molecule type" value="Genomic_DNA"/>
</dbReference>
<evidence type="ECO:0000313" key="3">
    <source>
        <dbReference type="EMBL" id="TCU86859.1"/>
    </source>
</evidence>
<protein>
    <submittedName>
        <fullName evidence="3">Toxin ParE1/3/4</fullName>
    </submittedName>
</protein>
<accession>A0A4R3UG70</accession>
<comment type="caution">
    <text evidence="3">The sequence shown here is derived from an EMBL/GenBank/DDBJ whole genome shotgun (WGS) entry which is preliminary data.</text>
</comment>
<evidence type="ECO:0000313" key="4">
    <source>
        <dbReference type="Proteomes" id="UP000295110"/>
    </source>
</evidence>
<evidence type="ECO:0000256" key="1">
    <source>
        <dbReference type="ARBA" id="ARBA00006226"/>
    </source>
</evidence>
<organism evidence="3 4">
    <name type="scientific">Roseateles saccharophilus</name>
    <name type="common">Pseudomonas saccharophila</name>
    <dbReference type="NCBI Taxonomy" id="304"/>
    <lineage>
        <taxon>Bacteria</taxon>
        <taxon>Pseudomonadati</taxon>
        <taxon>Pseudomonadota</taxon>
        <taxon>Betaproteobacteria</taxon>
        <taxon>Burkholderiales</taxon>
        <taxon>Sphaerotilaceae</taxon>
        <taxon>Roseateles</taxon>
    </lineage>
</organism>
<sequence>MSLPVSYKVEITLDAQADLEDIYDYIAEHDSQPAAEHVIDKIEAAGLKLSVFPEKGSVPAELLDLGIRDYRQTSWKAYRLIYRIVDAKVYIYVIGDGRQDFRTLLMRRLLSA</sequence>
<reference evidence="3 4" key="1">
    <citation type="submission" date="2019-03" db="EMBL/GenBank/DDBJ databases">
        <title>Genomic Encyclopedia of Type Strains, Phase IV (KMG-IV): sequencing the most valuable type-strain genomes for metagenomic binning, comparative biology and taxonomic classification.</title>
        <authorList>
            <person name="Goeker M."/>
        </authorList>
    </citation>
    <scope>NUCLEOTIDE SEQUENCE [LARGE SCALE GENOMIC DNA]</scope>
    <source>
        <strain evidence="3 4">DSM 654</strain>
    </source>
</reference>
<dbReference type="Proteomes" id="UP000295110">
    <property type="component" value="Unassembled WGS sequence"/>
</dbReference>
<dbReference type="InterPro" id="IPR007712">
    <property type="entry name" value="RelE/ParE_toxin"/>
</dbReference>
<dbReference type="SUPFAM" id="SSF143011">
    <property type="entry name" value="RelE-like"/>
    <property type="match status" value="1"/>
</dbReference>
<proteinExistence type="inferred from homology"/>
<dbReference type="AlphaFoldDB" id="A0A4R3UG70"/>
<dbReference type="RefSeq" id="WP_132576329.1">
    <property type="nucleotide sequence ID" value="NZ_CBCSGL010000058.1"/>
</dbReference>
<keyword evidence="4" id="KW-1185">Reference proteome</keyword>